<evidence type="ECO:0000256" key="2">
    <source>
        <dbReference type="ARBA" id="ARBA00013251"/>
    </source>
</evidence>
<dbReference type="FunFam" id="1.10.3210.10:FF:000001">
    <property type="entry name" value="GTP pyrophosphokinase RelA"/>
    <property type="match status" value="1"/>
</dbReference>
<sequence length="859" mass="95014">MKDEEVTSGNVRKHRHKKTASCALQREEQVFIGRYRRQLEASTVSPFRCRQRGNQRAAPLVIRGVPLANLPVLSASSLIEIYLPTAVAVKGQVPGVYWALASFTCASLISCGVRAASFLWHTYLFEIVFGSPEDEAGERTILEGIDVTDYELLCSEEAKEAAAFAAAYHGDQMRLTGQPYVTHCIEAACIVASLVPPTGVRSQTAVLAAILHDVVDDTDCELTDVTAKFGPEVSSLVDGVTQLSQINQLLRRHRRQQEAEGDSLKLEENEVLRRLVLSIVDDPRVMLVKLADRLHNMRTLYVLPPRKQVALAQETLNVWCGLAARLGVFSLKAELEDQCFAVLQPETFHQVQSNLHSLWLQEEKGSKRPRFQAETSASPSTSGAGQASNMTESTMSSPTGVTYSRLSSIVPFDRTSNWAADKAYSPPEKAAAVEALSRLDSFKIVLRYQMQLQGVVSGIEVSMTGRLKSLYSTYSKMSRKGITFDQVYDSRALRVVLDDSNGVTGAQAVEGCYRMVQLVHSLWKPIPGEYDDYIVNRKPSGYQSLHTAVVGPDGGPLEVQIRTKTMHEVAEYGTAAHWVYKETPATAVEAVDFTQVAPKAAEPSDDPRPGQPAVRMSNGRFQDAVVVRTEEGGRRLLVSSATRFIQNTTRPGPKEEYDEMLDYLEAKGWHEKGQGDGRYTLEDFVRCRDGRFHKEDCYGHKLPTTVELLQDYAPSPSSRSGDNPDTDTPETSVSEREVVTALLPSPKSGSPLYRASRPPRTSLSPDELNDKVRLLRSMLEWEAEVMTGEEVGPGEVESLMDGDWHSVTVITWPDGEIHRLPRGASAGDVFLSSTEEVNVNNQIVPRDTKLKDGDLIIRQ</sequence>
<dbReference type="PROSITE" id="PS51831">
    <property type="entry name" value="HD"/>
    <property type="match status" value="1"/>
</dbReference>
<dbReference type="PANTHER" id="PTHR21262:SF31">
    <property type="entry name" value="GTP PYROPHOSPHOKINASE"/>
    <property type="match status" value="1"/>
</dbReference>
<dbReference type="GO" id="GO:0005525">
    <property type="term" value="F:GTP binding"/>
    <property type="evidence" value="ECO:0007669"/>
    <property type="project" value="UniProtKB-KW"/>
</dbReference>
<dbReference type="Pfam" id="PF24500">
    <property type="entry name" value="DUF7589"/>
    <property type="match status" value="1"/>
</dbReference>
<dbReference type="SMART" id="SM00471">
    <property type="entry name" value="HDc"/>
    <property type="match status" value="1"/>
</dbReference>
<protein>
    <recommendedName>
        <fullName evidence="2">GTP diphosphokinase</fullName>
        <ecNumber evidence="2">2.7.6.5</ecNumber>
    </recommendedName>
</protein>
<dbReference type="GO" id="GO:0015969">
    <property type="term" value="P:guanosine tetraphosphate metabolic process"/>
    <property type="evidence" value="ECO:0007669"/>
    <property type="project" value="InterPro"/>
</dbReference>
<evidence type="ECO:0000256" key="3">
    <source>
        <dbReference type="ARBA" id="ARBA00023134"/>
    </source>
</evidence>
<dbReference type="EMBL" id="LGRX02006491">
    <property type="protein sequence ID" value="KAK3276560.1"/>
    <property type="molecule type" value="Genomic_DNA"/>
</dbReference>
<dbReference type="EC" id="2.7.6.5" evidence="2"/>
<name>A0AAE0L9E7_9CHLO</name>
<dbReference type="InterPro" id="IPR056011">
    <property type="entry name" value="DUF7589"/>
</dbReference>
<reference evidence="6 7" key="1">
    <citation type="journal article" date="2015" name="Genome Biol. Evol.">
        <title>Comparative Genomics of a Bacterivorous Green Alga Reveals Evolutionary Causalities and Consequences of Phago-Mixotrophic Mode of Nutrition.</title>
        <authorList>
            <person name="Burns J.A."/>
            <person name="Paasch A."/>
            <person name="Narechania A."/>
            <person name="Kim E."/>
        </authorList>
    </citation>
    <scope>NUCLEOTIDE SEQUENCE [LARGE SCALE GENOMIC DNA]</scope>
    <source>
        <strain evidence="6 7">PLY_AMNH</strain>
    </source>
</reference>
<dbReference type="CDD" id="cd05399">
    <property type="entry name" value="NT_Rel-Spo_like"/>
    <property type="match status" value="1"/>
</dbReference>
<evidence type="ECO:0000313" key="6">
    <source>
        <dbReference type="EMBL" id="KAK3276560.1"/>
    </source>
</evidence>
<dbReference type="CDD" id="cd00077">
    <property type="entry name" value="HDc"/>
    <property type="match status" value="1"/>
</dbReference>
<dbReference type="Pfam" id="PF04607">
    <property type="entry name" value="RelA_SpoT"/>
    <property type="match status" value="1"/>
</dbReference>
<dbReference type="PANTHER" id="PTHR21262">
    <property type="entry name" value="GUANOSINE-3',5'-BIS DIPHOSPHATE 3'-PYROPHOSPHOHYDROLASE"/>
    <property type="match status" value="1"/>
</dbReference>
<comment type="caution">
    <text evidence="6">The sequence shown here is derived from an EMBL/GenBank/DDBJ whole genome shotgun (WGS) entry which is preliminary data.</text>
</comment>
<feature type="region of interest" description="Disordered" evidence="4">
    <location>
        <begin position="712"/>
        <end position="766"/>
    </location>
</feature>
<dbReference type="InterPro" id="IPR007685">
    <property type="entry name" value="RelA_SpoT"/>
</dbReference>
<keyword evidence="3" id="KW-0547">Nucleotide-binding</keyword>
<dbReference type="SUPFAM" id="SSF81301">
    <property type="entry name" value="Nucleotidyltransferase"/>
    <property type="match status" value="1"/>
</dbReference>
<evidence type="ECO:0000256" key="1">
    <source>
        <dbReference type="ARBA" id="ARBA00007476"/>
    </source>
</evidence>
<dbReference type="InterPro" id="IPR043519">
    <property type="entry name" value="NT_sf"/>
</dbReference>
<feature type="compositionally biased region" description="Polar residues" evidence="4">
    <location>
        <begin position="373"/>
        <end position="399"/>
    </location>
</feature>
<evidence type="ECO:0000259" key="5">
    <source>
        <dbReference type="PROSITE" id="PS51831"/>
    </source>
</evidence>
<dbReference type="InterPro" id="IPR003607">
    <property type="entry name" value="HD/PDEase_dom"/>
</dbReference>
<dbReference type="Gene3D" id="3.30.460.10">
    <property type="entry name" value="Beta Polymerase, domain 2"/>
    <property type="match status" value="1"/>
</dbReference>
<keyword evidence="3" id="KW-0342">GTP-binding</keyword>
<dbReference type="Pfam" id="PF13328">
    <property type="entry name" value="HD_4"/>
    <property type="match status" value="1"/>
</dbReference>
<organism evidence="6 7">
    <name type="scientific">Cymbomonas tetramitiformis</name>
    <dbReference type="NCBI Taxonomy" id="36881"/>
    <lineage>
        <taxon>Eukaryota</taxon>
        <taxon>Viridiplantae</taxon>
        <taxon>Chlorophyta</taxon>
        <taxon>Pyramimonadophyceae</taxon>
        <taxon>Pyramimonadales</taxon>
        <taxon>Pyramimonadaceae</taxon>
        <taxon>Cymbomonas</taxon>
    </lineage>
</organism>
<dbReference type="InterPro" id="IPR006674">
    <property type="entry name" value="HD_domain"/>
</dbReference>
<dbReference type="GO" id="GO:0009507">
    <property type="term" value="C:chloroplast"/>
    <property type="evidence" value="ECO:0007669"/>
    <property type="project" value="TreeGrafter"/>
</dbReference>
<dbReference type="Gene3D" id="1.10.3210.10">
    <property type="entry name" value="Hypothetical protein af1432"/>
    <property type="match status" value="1"/>
</dbReference>
<comment type="similarity">
    <text evidence="1">Belongs to the RelA/SpoT family.</text>
</comment>
<evidence type="ECO:0000256" key="4">
    <source>
        <dbReference type="SAM" id="MobiDB-lite"/>
    </source>
</evidence>
<dbReference type="SUPFAM" id="SSF109604">
    <property type="entry name" value="HD-domain/PDEase-like"/>
    <property type="match status" value="1"/>
</dbReference>
<dbReference type="Proteomes" id="UP001190700">
    <property type="component" value="Unassembled WGS sequence"/>
</dbReference>
<evidence type="ECO:0000313" key="7">
    <source>
        <dbReference type="Proteomes" id="UP001190700"/>
    </source>
</evidence>
<feature type="region of interest" description="Disordered" evidence="4">
    <location>
        <begin position="369"/>
        <end position="399"/>
    </location>
</feature>
<proteinExistence type="inferred from homology"/>
<feature type="domain" description="HD" evidence="5">
    <location>
        <begin position="180"/>
        <end position="297"/>
    </location>
</feature>
<accession>A0AAE0L9E7</accession>
<keyword evidence="7" id="KW-1185">Reference proteome</keyword>
<dbReference type="SMART" id="SM00954">
    <property type="entry name" value="RelA_SpoT"/>
    <property type="match status" value="1"/>
</dbReference>
<gene>
    <name evidence="6" type="ORF">CYMTET_15372</name>
</gene>
<dbReference type="GO" id="GO:0008728">
    <property type="term" value="F:GTP diphosphokinase activity"/>
    <property type="evidence" value="ECO:0007669"/>
    <property type="project" value="UniProtKB-EC"/>
</dbReference>
<dbReference type="AlphaFoldDB" id="A0AAE0L9E7"/>